<evidence type="ECO:0000313" key="2">
    <source>
        <dbReference type="EnsemblMetazoa" id="AMAM008964-PA"/>
    </source>
</evidence>
<dbReference type="Proteomes" id="UP000075901">
    <property type="component" value="Unassembled WGS sequence"/>
</dbReference>
<keyword evidence="3" id="KW-1185">Reference proteome</keyword>
<accession>A0A182SL71</accession>
<protein>
    <submittedName>
        <fullName evidence="2">Uncharacterized protein</fullName>
    </submittedName>
</protein>
<feature type="region of interest" description="Disordered" evidence="1">
    <location>
        <begin position="1"/>
        <end position="27"/>
    </location>
</feature>
<dbReference type="VEuPathDB" id="VectorBase:AMAM008964"/>
<evidence type="ECO:0000256" key="1">
    <source>
        <dbReference type="SAM" id="MobiDB-lite"/>
    </source>
</evidence>
<name>A0A182SL71_9DIPT</name>
<feature type="compositionally biased region" description="Polar residues" evidence="1">
    <location>
        <begin position="1"/>
        <end position="11"/>
    </location>
</feature>
<dbReference type="EnsemblMetazoa" id="AMAM008964-RA">
    <property type="protein sequence ID" value="AMAM008964-PA"/>
    <property type="gene ID" value="AMAM008964"/>
</dbReference>
<proteinExistence type="predicted"/>
<organism evidence="2 3">
    <name type="scientific">Anopheles maculatus</name>
    <dbReference type="NCBI Taxonomy" id="74869"/>
    <lineage>
        <taxon>Eukaryota</taxon>
        <taxon>Metazoa</taxon>
        <taxon>Ecdysozoa</taxon>
        <taxon>Arthropoda</taxon>
        <taxon>Hexapoda</taxon>
        <taxon>Insecta</taxon>
        <taxon>Pterygota</taxon>
        <taxon>Neoptera</taxon>
        <taxon>Endopterygota</taxon>
        <taxon>Diptera</taxon>
        <taxon>Nematocera</taxon>
        <taxon>Culicoidea</taxon>
        <taxon>Culicidae</taxon>
        <taxon>Anophelinae</taxon>
        <taxon>Anopheles</taxon>
        <taxon>Anopheles maculatus group</taxon>
    </lineage>
</organism>
<reference evidence="3" key="1">
    <citation type="submission" date="2013-09" db="EMBL/GenBank/DDBJ databases">
        <title>The Genome Sequence of Anopheles maculatus species B.</title>
        <authorList>
            <consortium name="The Broad Institute Genomics Platform"/>
            <person name="Neafsey D.E."/>
            <person name="Besansky N."/>
            <person name="Howell P."/>
            <person name="Walton C."/>
            <person name="Young S.K."/>
            <person name="Zeng Q."/>
            <person name="Gargeya S."/>
            <person name="Fitzgerald M."/>
            <person name="Haas B."/>
            <person name="Abouelleil A."/>
            <person name="Allen A.W."/>
            <person name="Alvarado L."/>
            <person name="Arachchi H.M."/>
            <person name="Berlin A.M."/>
            <person name="Chapman S.B."/>
            <person name="Gainer-Dewar J."/>
            <person name="Goldberg J."/>
            <person name="Griggs A."/>
            <person name="Gujja S."/>
            <person name="Hansen M."/>
            <person name="Howarth C."/>
            <person name="Imamovic A."/>
            <person name="Ireland A."/>
            <person name="Larimer J."/>
            <person name="McCowan C."/>
            <person name="Murphy C."/>
            <person name="Pearson M."/>
            <person name="Poon T.W."/>
            <person name="Priest M."/>
            <person name="Roberts A."/>
            <person name="Saif S."/>
            <person name="Shea T."/>
            <person name="Sisk P."/>
            <person name="Sykes S."/>
            <person name="Wortman J."/>
            <person name="Nusbaum C."/>
            <person name="Birren B."/>
        </authorList>
    </citation>
    <scope>NUCLEOTIDE SEQUENCE [LARGE SCALE GENOMIC DNA]</scope>
    <source>
        <strain evidence="3">maculatus3</strain>
    </source>
</reference>
<reference evidence="2" key="2">
    <citation type="submission" date="2020-05" db="UniProtKB">
        <authorList>
            <consortium name="EnsemblMetazoa"/>
        </authorList>
    </citation>
    <scope>IDENTIFICATION</scope>
    <source>
        <strain evidence="2">maculatus3</strain>
    </source>
</reference>
<sequence length="111" mass="12536">MSTTPDRQSVPISKVKSPRTPTSPGNVASLRIEEAATTIVEYHRKWIQAVEKGTMYCNAIKQIKKSALQQSKSLDDPYPENLHLYCKNLMVMVSIMEDIEANALNVVEQMR</sequence>
<evidence type="ECO:0000313" key="3">
    <source>
        <dbReference type="Proteomes" id="UP000075901"/>
    </source>
</evidence>
<dbReference type="AlphaFoldDB" id="A0A182SL71"/>